<keyword evidence="2 5" id="KW-0812">Transmembrane</keyword>
<feature type="transmembrane region" description="Helical" evidence="5">
    <location>
        <begin position="165"/>
        <end position="184"/>
    </location>
</feature>
<evidence type="ECO:0000256" key="1">
    <source>
        <dbReference type="ARBA" id="ARBA00004141"/>
    </source>
</evidence>
<proteinExistence type="predicted"/>
<dbReference type="InterPro" id="IPR020846">
    <property type="entry name" value="MFS_dom"/>
</dbReference>
<feature type="transmembrane region" description="Helical" evidence="5">
    <location>
        <begin position="335"/>
        <end position="352"/>
    </location>
</feature>
<comment type="subcellular location">
    <subcellularLocation>
        <location evidence="1">Membrane</location>
        <topology evidence="1">Multi-pass membrane protein</topology>
    </subcellularLocation>
</comment>
<feature type="transmembrane region" description="Helical" evidence="5">
    <location>
        <begin position="251"/>
        <end position="271"/>
    </location>
</feature>
<dbReference type="PANTHER" id="PTHR24064">
    <property type="entry name" value="SOLUTE CARRIER FAMILY 22 MEMBER"/>
    <property type="match status" value="1"/>
</dbReference>
<sequence length="416" mass="47464">MDEESEFDSIIEAVGNNGKFQKRFNWAFNFALIFVAAMPYQNIINSLAVPDHWCFIPGRESTNYTLDEWKTKHLPKDNSSIENNGFSNCQMFTGNILNGTSEEINCQNGWEYDKTWYDLTAPSQGSWVCNDSINVANAFIFSRLGEVIGSMIFGQLADTIGRKPVFFITVILVAIGRMLLIVTWHSVPLFFLVMFLGSFPSYSIFQGPLVIAMEISKTENRAYIAMLQCISATLGVCSLPLMMWVLRDWRYFIAVSTLPCIVFIFFGKFMIESPRWLANRGKASKCIRELETIARMNNTKVPDNIASILTKFNGEREKIYGIMGLFSSWRLTKNGTLLMLGWSSAMLIYYTFTFNINNLEGNPFMNFFWQGIAEIPAYFAAKYTSDYLGRRWTNFIAFAGTFLGCIPILFIIHGNY</sequence>
<feature type="domain" description="Major facilitator superfamily (MFS) profile" evidence="6">
    <location>
        <begin position="87"/>
        <end position="416"/>
    </location>
</feature>
<evidence type="ECO:0000256" key="5">
    <source>
        <dbReference type="SAM" id="Phobius"/>
    </source>
</evidence>
<reference evidence="8" key="1">
    <citation type="submission" date="2025-08" db="UniProtKB">
        <authorList>
            <consortium name="RefSeq"/>
        </authorList>
    </citation>
    <scope>IDENTIFICATION</scope>
    <source>
        <tissue evidence="8">Whole Larva</tissue>
    </source>
</reference>
<protein>
    <submittedName>
        <fullName evidence="8">Organic cation transporter 1-like</fullName>
    </submittedName>
</protein>
<accession>A0ABM1NKE9</accession>
<feature type="transmembrane region" description="Helical" evidence="5">
    <location>
        <begin position="393"/>
        <end position="412"/>
    </location>
</feature>
<dbReference type="SUPFAM" id="SSF103473">
    <property type="entry name" value="MFS general substrate transporter"/>
    <property type="match status" value="1"/>
</dbReference>
<evidence type="ECO:0000256" key="3">
    <source>
        <dbReference type="ARBA" id="ARBA00022989"/>
    </source>
</evidence>
<evidence type="ECO:0000256" key="2">
    <source>
        <dbReference type="ARBA" id="ARBA00022692"/>
    </source>
</evidence>
<gene>
    <name evidence="8" type="primary">LOC108570006</name>
</gene>
<dbReference type="RefSeq" id="XP_017787299.1">
    <property type="nucleotide sequence ID" value="XM_017931810.1"/>
</dbReference>
<evidence type="ECO:0000313" key="7">
    <source>
        <dbReference type="Proteomes" id="UP000695000"/>
    </source>
</evidence>
<evidence type="ECO:0000256" key="4">
    <source>
        <dbReference type="ARBA" id="ARBA00023136"/>
    </source>
</evidence>
<dbReference type="GeneID" id="108570006"/>
<keyword evidence="4 5" id="KW-0472">Membrane</keyword>
<dbReference type="Pfam" id="PF00083">
    <property type="entry name" value="Sugar_tr"/>
    <property type="match status" value="1"/>
</dbReference>
<feature type="transmembrane region" description="Helical" evidence="5">
    <location>
        <begin position="190"/>
        <end position="211"/>
    </location>
</feature>
<dbReference type="InterPro" id="IPR005828">
    <property type="entry name" value="MFS_sugar_transport-like"/>
</dbReference>
<feature type="transmembrane region" description="Helical" evidence="5">
    <location>
        <begin position="223"/>
        <end position="245"/>
    </location>
</feature>
<dbReference type="InterPro" id="IPR036259">
    <property type="entry name" value="MFS_trans_sf"/>
</dbReference>
<keyword evidence="7" id="KW-1185">Reference proteome</keyword>
<dbReference type="Gene3D" id="1.20.1250.20">
    <property type="entry name" value="MFS general substrate transporter like domains"/>
    <property type="match status" value="1"/>
</dbReference>
<evidence type="ECO:0000259" key="6">
    <source>
        <dbReference type="PROSITE" id="PS50850"/>
    </source>
</evidence>
<name>A0ABM1NKE9_NICVS</name>
<dbReference type="Proteomes" id="UP000695000">
    <property type="component" value="Unplaced"/>
</dbReference>
<evidence type="ECO:0000313" key="8">
    <source>
        <dbReference type="RefSeq" id="XP_017787299.1"/>
    </source>
</evidence>
<keyword evidence="3 5" id="KW-1133">Transmembrane helix</keyword>
<dbReference type="PROSITE" id="PS50850">
    <property type="entry name" value="MFS"/>
    <property type="match status" value="1"/>
</dbReference>
<organism evidence="7 8">
    <name type="scientific">Nicrophorus vespilloides</name>
    <name type="common">Boreal carrion beetle</name>
    <dbReference type="NCBI Taxonomy" id="110193"/>
    <lineage>
        <taxon>Eukaryota</taxon>
        <taxon>Metazoa</taxon>
        <taxon>Ecdysozoa</taxon>
        <taxon>Arthropoda</taxon>
        <taxon>Hexapoda</taxon>
        <taxon>Insecta</taxon>
        <taxon>Pterygota</taxon>
        <taxon>Neoptera</taxon>
        <taxon>Endopterygota</taxon>
        <taxon>Coleoptera</taxon>
        <taxon>Polyphaga</taxon>
        <taxon>Staphyliniformia</taxon>
        <taxon>Silphidae</taxon>
        <taxon>Nicrophorinae</taxon>
        <taxon>Nicrophorus</taxon>
    </lineage>
</organism>